<evidence type="ECO:0000313" key="2">
    <source>
        <dbReference type="EMBL" id="KNG91198.1"/>
    </source>
</evidence>
<accession>A0A0L1JIH0</accession>
<dbReference type="RefSeq" id="XP_015412121.1">
    <property type="nucleotide sequence ID" value="XM_015545859.1"/>
</dbReference>
<feature type="domain" description="N-acetyltransferase" evidence="1">
    <location>
        <begin position="24"/>
        <end position="174"/>
    </location>
</feature>
<dbReference type="STRING" id="1509407.A0A0L1JIH0"/>
<protein>
    <submittedName>
        <fullName evidence="2">Putative GNAT family N-acetyltransferase</fullName>
    </submittedName>
</protein>
<dbReference type="PROSITE" id="PS51186">
    <property type="entry name" value="GNAT"/>
    <property type="match status" value="1"/>
</dbReference>
<dbReference type="EMBL" id="JNOM01000005">
    <property type="protein sequence ID" value="KNG91198.1"/>
    <property type="molecule type" value="Genomic_DNA"/>
</dbReference>
<dbReference type="InterPro" id="IPR000182">
    <property type="entry name" value="GNAT_dom"/>
</dbReference>
<keyword evidence="3" id="KW-1185">Reference proteome</keyword>
<dbReference type="InterPro" id="IPR016181">
    <property type="entry name" value="Acyl_CoA_acyltransferase"/>
</dbReference>
<organism evidence="2 3">
    <name type="scientific">Aspergillus nomiae NRRL (strain ATCC 15546 / NRRL 13137 / CBS 260.88 / M93)</name>
    <dbReference type="NCBI Taxonomy" id="1509407"/>
    <lineage>
        <taxon>Eukaryota</taxon>
        <taxon>Fungi</taxon>
        <taxon>Dikarya</taxon>
        <taxon>Ascomycota</taxon>
        <taxon>Pezizomycotina</taxon>
        <taxon>Eurotiomycetes</taxon>
        <taxon>Eurotiomycetidae</taxon>
        <taxon>Eurotiales</taxon>
        <taxon>Aspergillaceae</taxon>
        <taxon>Aspergillus</taxon>
        <taxon>Aspergillus subgen. Circumdati</taxon>
    </lineage>
</organism>
<dbReference type="Proteomes" id="UP000037505">
    <property type="component" value="Unassembled WGS sequence"/>
</dbReference>
<dbReference type="GO" id="GO:0006048">
    <property type="term" value="P:UDP-N-acetylglucosamine biosynthetic process"/>
    <property type="evidence" value="ECO:0007669"/>
    <property type="project" value="UniProtKB-UniPathway"/>
</dbReference>
<keyword evidence="2" id="KW-0808">Transferase</keyword>
<proteinExistence type="predicted"/>
<dbReference type="PANTHER" id="PTHR13355:SF23">
    <property type="entry name" value="FAMILY N-ACETYLTRANSFERASE, PUTATIVE (AFU_ORTHOLOGUE AFUA_3G00870)-RELATED"/>
    <property type="match status" value="1"/>
</dbReference>
<dbReference type="GO" id="GO:0008080">
    <property type="term" value="F:N-acetyltransferase activity"/>
    <property type="evidence" value="ECO:0007669"/>
    <property type="project" value="TreeGrafter"/>
</dbReference>
<dbReference type="Gene3D" id="3.40.630.30">
    <property type="match status" value="1"/>
</dbReference>
<dbReference type="PANTHER" id="PTHR13355">
    <property type="entry name" value="GLUCOSAMINE 6-PHOSPHATE N-ACETYLTRANSFERASE"/>
    <property type="match status" value="1"/>
</dbReference>
<gene>
    <name evidence="2" type="ORF">ANOM_000601</name>
</gene>
<sequence length="178" mass="19219">MSNTPTLPPGYSLRQGYPSVRDYIHLRSASGLSPHSAAQAEAAMRGSWYGCYIAYTGTSEPDPKDVDISSSNGTNSDEVIVGMGRVIGDGGWYFHIADMAVLPEHQRKGLGDVILKHLMSRIRSLAPPPERAPDGRLMGTYVNLLADVPGRKLYARNGFVDSMPHSMGMVQLLDGEGA</sequence>
<dbReference type="AlphaFoldDB" id="A0A0L1JIH0"/>
<reference evidence="2 3" key="1">
    <citation type="submission" date="2014-06" db="EMBL/GenBank/DDBJ databases">
        <title>The Genome of the Aflatoxigenic Filamentous Fungus Aspergillus nomius.</title>
        <authorList>
            <person name="Moore M.G."/>
            <person name="Shannon B.M."/>
            <person name="Brian M.M."/>
        </authorList>
    </citation>
    <scope>NUCLEOTIDE SEQUENCE [LARGE SCALE GENOMIC DNA]</scope>
    <source>
        <strain evidence="2 3">NRRL 13137</strain>
    </source>
</reference>
<dbReference type="GeneID" id="26802405"/>
<dbReference type="CDD" id="cd04301">
    <property type="entry name" value="NAT_SF"/>
    <property type="match status" value="1"/>
</dbReference>
<evidence type="ECO:0000259" key="1">
    <source>
        <dbReference type="PROSITE" id="PS51186"/>
    </source>
</evidence>
<dbReference type="UniPathway" id="UPA00113">
    <property type="reaction ID" value="UER00529"/>
</dbReference>
<dbReference type="OrthoDB" id="2744543at2759"/>
<comment type="caution">
    <text evidence="2">The sequence shown here is derived from an EMBL/GenBank/DDBJ whole genome shotgun (WGS) entry which is preliminary data.</text>
</comment>
<dbReference type="SUPFAM" id="SSF55729">
    <property type="entry name" value="Acyl-CoA N-acyltransferases (Nat)"/>
    <property type="match status" value="1"/>
</dbReference>
<dbReference type="Pfam" id="PF13508">
    <property type="entry name" value="Acetyltransf_7"/>
    <property type="match status" value="1"/>
</dbReference>
<evidence type="ECO:0000313" key="3">
    <source>
        <dbReference type="Proteomes" id="UP000037505"/>
    </source>
</evidence>
<name>A0A0L1JIH0_ASPN3</name>
<dbReference type="InterPro" id="IPR039143">
    <property type="entry name" value="GNPNAT1-like"/>
</dbReference>